<keyword evidence="2" id="KW-1185">Reference proteome</keyword>
<dbReference type="EMBL" id="CP000246">
    <property type="protein sequence ID" value="ABG84959.1"/>
    <property type="molecule type" value="Genomic_DNA"/>
</dbReference>
<evidence type="ECO:0000313" key="1">
    <source>
        <dbReference type="EMBL" id="ABG84959.1"/>
    </source>
</evidence>
<sequence>MNRCELLLIVDGDTIEVEAKVTLEKEMKLSFALKDSFNMLYSSAEYDTELMEPNFIGKCNKYILKEETDNFTLRYRGKPYGFCTECSDEKVLLSFYCAWYPILDDFLFDDIKVIIKGLENFIVLDAVKEKDFWIFNNKIPFDCNIRAFNKDKVFSSECDFIKIYSGKESELGYINKIVGELHKINEYYSRILGEKENNKLQLISTGIENSGGYFREGFIVLPCLEDNDKFIYSFLGHELAHAWHMGYSVTTYDDWLNETGAEWSSLSYILSIGKNDLYNKQIQYAIKAFEEYPIMKPEDGSRPRTAHFGGVLLFDKIYKRYGLDTINKLLRLAYETTPKNTDEFLKRVKGDFDTEIYNILSEPFR</sequence>
<gene>
    <name evidence="1" type="ordered locus">CPF_0979</name>
</gene>
<dbReference type="STRING" id="195103.CPF_0979"/>
<name>A0A0H2YV48_CLOP1</name>
<dbReference type="KEGG" id="cpf:CPF_0979"/>
<dbReference type="SUPFAM" id="SSF55486">
    <property type="entry name" value="Metalloproteases ('zincins'), catalytic domain"/>
    <property type="match status" value="1"/>
</dbReference>
<dbReference type="Gene3D" id="1.10.390.10">
    <property type="entry name" value="Neutral Protease Domain 2"/>
    <property type="match status" value="1"/>
</dbReference>
<proteinExistence type="predicted"/>
<reference evidence="1 2" key="1">
    <citation type="journal article" date="2006" name="Genome Res.">
        <title>Skewed genomic variability in strains of the toxigenic bacterial pathogen, Clostridium perfringens.</title>
        <authorList>
            <person name="Myers G.S."/>
            <person name="Rasko D.A."/>
            <person name="Cheung J.K."/>
            <person name="Ravel J."/>
            <person name="Seshadri R."/>
            <person name="Deboy R.T."/>
            <person name="Ren Q."/>
            <person name="Varga J."/>
            <person name="Awad M.M."/>
            <person name="Brinkac L.M."/>
            <person name="Daugherty S.C."/>
            <person name="Haft D.H."/>
            <person name="Dodson R.J."/>
            <person name="Madupu R."/>
            <person name="Nelson W.C."/>
            <person name="Rosovitz M.J."/>
            <person name="Sullivan S.A."/>
            <person name="Khouri H."/>
            <person name="Dimitrov G.I."/>
            <person name="Watkins K.L."/>
            <person name="Mulligan S."/>
            <person name="Benton J."/>
            <person name="Radune D."/>
            <person name="Fisher D.J."/>
            <person name="Atkins H.S."/>
            <person name="Hiscox T."/>
            <person name="Jost B.H."/>
            <person name="Billington S.J."/>
            <person name="Songer J.G."/>
            <person name="McClane B.A."/>
            <person name="Titball R.W."/>
            <person name="Rood J.I."/>
            <person name="Melville S.B."/>
            <person name="Paulsen I.T."/>
        </authorList>
    </citation>
    <scope>NUCLEOTIDE SEQUENCE [LARGE SCALE GENOMIC DNA]</scope>
    <source>
        <strain evidence="2">ATCC 13124 / DSM 756 / JCM 1290 / NCIMB 6125 / NCTC 8237 / S 107 / Type A</strain>
    </source>
</reference>
<accession>A0A0H2YV48</accession>
<protein>
    <recommendedName>
        <fullName evidence="3">Peptidase M1 membrane alanine aminopeptidase domain-containing protein</fullName>
    </recommendedName>
</protein>
<evidence type="ECO:0000313" key="2">
    <source>
        <dbReference type="Proteomes" id="UP000001823"/>
    </source>
</evidence>
<dbReference type="AlphaFoldDB" id="A0A0H2YV48"/>
<dbReference type="HOGENOM" id="CLU_758002_0_0_9"/>
<dbReference type="InterPro" id="IPR027268">
    <property type="entry name" value="Peptidase_M4/M1_CTD_sf"/>
</dbReference>
<organism evidence="1 2">
    <name type="scientific">Clostridium perfringens (strain ATCC 13124 / DSM 756 / JCM 1290 / NCIMB 6125 / NCTC 8237 / Type A)</name>
    <dbReference type="NCBI Taxonomy" id="195103"/>
    <lineage>
        <taxon>Bacteria</taxon>
        <taxon>Bacillati</taxon>
        <taxon>Bacillota</taxon>
        <taxon>Clostridia</taxon>
        <taxon>Eubacteriales</taxon>
        <taxon>Clostridiaceae</taxon>
        <taxon>Clostridium</taxon>
    </lineage>
</organism>
<dbReference type="eggNOG" id="COG0308">
    <property type="taxonomic scope" value="Bacteria"/>
</dbReference>
<dbReference type="RefSeq" id="WP_011590489.1">
    <property type="nucleotide sequence ID" value="NC_008261.1"/>
</dbReference>
<evidence type="ECO:0008006" key="3">
    <source>
        <dbReference type="Google" id="ProtNLM"/>
    </source>
</evidence>
<dbReference type="Proteomes" id="UP000001823">
    <property type="component" value="Chromosome"/>
</dbReference>
<dbReference type="PaxDb" id="195103-CPF_0979"/>